<keyword evidence="3" id="KW-1185">Reference proteome</keyword>
<dbReference type="EMBL" id="REGN01013495">
    <property type="protein sequence ID" value="RMZ93866.1"/>
    <property type="molecule type" value="Genomic_DNA"/>
</dbReference>
<dbReference type="PANTHER" id="PTHR19308">
    <property type="entry name" value="PHOSPHATIDYLCHOLINE TRANSFER PROTEIN"/>
    <property type="match status" value="1"/>
</dbReference>
<feature type="domain" description="START" evidence="1">
    <location>
        <begin position="12"/>
        <end position="147"/>
    </location>
</feature>
<comment type="caution">
    <text evidence="2">The sequence shown here is derived from an EMBL/GenBank/DDBJ whole genome shotgun (WGS) entry which is preliminary data.</text>
</comment>
<dbReference type="Proteomes" id="UP000276133">
    <property type="component" value="Unassembled WGS sequence"/>
</dbReference>
<reference evidence="2 3" key="1">
    <citation type="journal article" date="2018" name="Sci. Rep.">
        <title>Genomic signatures of local adaptation to the degree of environmental predictability in rotifers.</title>
        <authorList>
            <person name="Franch-Gras L."/>
            <person name="Hahn C."/>
            <person name="Garcia-Roger E.M."/>
            <person name="Carmona M.J."/>
            <person name="Serra M."/>
            <person name="Gomez A."/>
        </authorList>
    </citation>
    <scope>NUCLEOTIDE SEQUENCE [LARGE SCALE GENOMIC DNA]</scope>
    <source>
        <strain evidence="2">HYR1</strain>
    </source>
</reference>
<dbReference type="InterPro" id="IPR023393">
    <property type="entry name" value="START-like_dom_sf"/>
</dbReference>
<dbReference type="GO" id="GO:0005737">
    <property type="term" value="C:cytoplasm"/>
    <property type="evidence" value="ECO:0007669"/>
    <property type="project" value="UniProtKB-ARBA"/>
</dbReference>
<dbReference type="AlphaFoldDB" id="A0A3M7P468"/>
<dbReference type="GO" id="GO:0005581">
    <property type="term" value="C:collagen trimer"/>
    <property type="evidence" value="ECO:0007669"/>
    <property type="project" value="UniProtKB-KW"/>
</dbReference>
<dbReference type="OrthoDB" id="2344588at2759"/>
<protein>
    <submittedName>
        <fullName evidence="2">Collagen type IV alpha-3-binding</fullName>
    </submittedName>
</protein>
<evidence type="ECO:0000259" key="1">
    <source>
        <dbReference type="PROSITE" id="PS50848"/>
    </source>
</evidence>
<evidence type="ECO:0000313" key="3">
    <source>
        <dbReference type="Proteomes" id="UP000276133"/>
    </source>
</evidence>
<dbReference type="Pfam" id="PF01852">
    <property type="entry name" value="START"/>
    <property type="match status" value="1"/>
</dbReference>
<dbReference type="GO" id="GO:0008289">
    <property type="term" value="F:lipid binding"/>
    <property type="evidence" value="ECO:0007669"/>
    <property type="project" value="InterPro"/>
</dbReference>
<proteinExistence type="predicted"/>
<dbReference type="InterPro" id="IPR002913">
    <property type="entry name" value="START_lipid-bd_dom"/>
</dbReference>
<feature type="non-terminal residue" evidence="2">
    <location>
        <position position="147"/>
    </location>
</feature>
<keyword evidence="2" id="KW-0176">Collagen</keyword>
<accession>A0A3M7P468</accession>
<dbReference type="SUPFAM" id="SSF55961">
    <property type="entry name" value="Bet v1-like"/>
    <property type="match status" value="1"/>
</dbReference>
<sequence>GITGHELCQNFWNSSSSHEYGVIKKRESNDTFIVHELLNKHWAAAQRDICFWSHIRNFDSNGISSWIAVNYSTEHEQAPIISPVIRAKINIALIGRTKLENNATKSSCSREDLTCEVTYVAFINPGGSVPVVILRKLFEKEYANFVS</sequence>
<gene>
    <name evidence="2" type="ORF">BpHYR1_036460</name>
</gene>
<evidence type="ECO:0000313" key="2">
    <source>
        <dbReference type="EMBL" id="RMZ93866.1"/>
    </source>
</evidence>
<dbReference type="STRING" id="10195.A0A3M7P468"/>
<dbReference type="Gene3D" id="3.30.530.20">
    <property type="match status" value="1"/>
</dbReference>
<dbReference type="PROSITE" id="PS50848">
    <property type="entry name" value="START"/>
    <property type="match status" value="1"/>
</dbReference>
<feature type="non-terminal residue" evidence="2">
    <location>
        <position position="1"/>
    </location>
</feature>
<dbReference type="GO" id="GO:0035621">
    <property type="term" value="P:ER to Golgi ceramide transport"/>
    <property type="evidence" value="ECO:0007669"/>
    <property type="project" value="TreeGrafter"/>
</dbReference>
<name>A0A3M7P468_BRAPC</name>
<organism evidence="2 3">
    <name type="scientific">Brachionus plicatilis</name>
    <name type="common">Marine rotifer</name>
    <name type="synonym">Brachionus muelleri</name>
    <dbReference type="NCBI Taxonomy" id="10195"/>
    <lineage>
        <taxon>Eukaryota</taxon>
        <taxon>Metazoa</taxon>
        <taxon>Spiralia</taxon>
        <taxon>Gnathifera</taxon>
        <taxon>Rotifera</taxon>
        <taxon>Eurotatoria</taxon>
        <taxon>Monogononta</taxon>
        <taxon>Pseudotrocha</taxon>
        <taxon>Ploima</taxon>
        <taxon>Brachionidae</taxon>
        <taxon>Brachionus</taxon>
    </lineage>
</organism>
<dbReference type="PANTHER" id="PTHR19308:SF53">
    <property type="entry name" value="CERAMIDE TRANSFER PROTEIN"/>
    <property type="match status" value="1"/>
</dbReference>
<dbReference type="InterPro" id="IPR051213">
    <property type="entry name" value="START_lipid_transfer"/>
</dbReference>